<reference evidence="4" key="1">
    <citation type="journal article" date="2019" name="Int. J. Syst. Evol. Microbiol.">
        <title>The Global Catalogue of Microorganisms (GCM) 10K type strain sequencing project: providing services to taxonomists for standard genome sequencing and annotation.</title>
        <authorList>
            <consortium name="The Broad Institute Genomics Platform"/>
            <consortium name="The Broad Institute Genome Sequencing Center for Infectious Disease"/>
            <person name="Wu L."/>
            <person name="Ma J."/>
        </authorList>
    </citation>
    <scope>NUCLEOTIDE SEQUENCE [LARGE SCALE GENOMIC DNA]</scope>
    <source>
        <strain evidence="4">CGMCC 1.18437</strain>
    </source>
</reference>
<evidence type="ECO:0000313" key="3">
    <source>
        <dbReference type="EMBL" id="GHF61633.1"/>
    </source>
</evidence>
<evidence type="ECO:0000313" key="4">
    <source>
        <dbReference type="Proteomes" id="UP000619376"/>
    </source>
</evidence>
<organism evidence="3 4">
    <name type="scientific">Deinococcus metalli</name>
    <dbReference type="NCBI Taxonomy" id="1141878"/>
    <lineage>
        <taxon>Bacteria</taxon>
        <taxon>Thermotogati</taxon>
        <taxon>Deinococcota</taxon>
        <taxon>Deinococci</taxon>
        <taxon>Deinococcales</taxon>
        <taxon>Deinococcaceae</taxon>
        <taxon>Deinococcus</taxon>
    </lineage>
</organism>
<name>A0ABQ3K033_9DEIO</name>
<feature type="signal peptide" evidence="2">
    <location>
        <begin position="1"/>
        <end position="30"/>
    </location>
</feature>
<protein>
    <submittedName>
        <fullName evidence="3">Uncharacterized protein</fullName>
    </submittedName>
</protein>
<dbReference type="Proteomes" id="UP000619376">
    <property type="component" value="Unassembled WGS sequence"/>
</dbReference>
<accession>A0ABQ3K033</accession>
<proteinExistence type="predicted"/>
<feature type="chain" id="PRO_5045198155" evidence="2">
    <location>
        <begin position="31"/>
        <end position="126"/>
    </location>
</feature>
<gene>
    <name evidence="3" type="ORF">GCM10017781_42250</name>
</gene>
<feature type="compositionally biased region" description="Low complexity" evidence="1">
    <location>
        <begin position="73"/>
        <end position="105"/>
    </location>
</feature>
<feature type="compositionally biased region" description="Low complexity" evidence="1">
    <location>
        <begin position="30"/>
        <end position="48"/>
    </location>
</feature>
<dbReference type="EMBL" id="BNAJ01000015">
    <property type="protein sequence ID" value="GHF61633.1"/>
    <property type="molecule type" value="Genomic_DNA"/>
</dbReference>
<keyword evidence="4" id="KW-1185">Reference proteome</keyword>
<feature type="compositionally biased region" description="Polar residues" evidence="1">
    <location>
        <begin position="106"/>
        <end position="115"/>
    </location>
</feature>
<comment type="caution">
    <text evidence="3">The sequence shown here is derived from an EMBL/GenBank/DDBJ whole genome shotgun (WGS) entry which is preliminary data.</text>
</comment>
<sequence>MEPMNIKLKLIAASLTTAVAVLGVTQIAGAQKAATATPATVTAQASTQDSALDTPEAGDSADVAGATDTAEVGDTPDAAGDTETADGAETGETADAAEPAGADTDNVQQGDQSGPETPDVAGATSK</sequence>
<feature type="region of interest" description="Disordered" evidence="1">
    <location>
        <begin position="30"/>
        <end position="126"/>
    </location>
</feature>
<evidence type="ECO:0000256" key="2">
    <source>
        <dbReference type="SAM" id="SignalP"/>
    </source>
</evidence>
<keyword evidence="2" id="KW-0732">Signal</keyword>
<evidence type="ECO:0000256" key="1">
    <source>
        <dbReference type="SAM" id="MobiDB-lite"/>
    </source>
</evidence>